<evidence type="ECO:0000313" key="3">
    <source>
        <dbReference type="EMBL" id="KMW57859.1"/>
    </source>
</evidence>
<dbReference type="PANTHER" id="PTHR34512">
    <property type="entry name" value="CELL SURFACE PROTEIN"/>
    <property type="match status" value="1"/>
</dbReference>
<evidence type="ECO:0000313" key="4">
    <source>
        <dbReference type="Proteomes" id="UP000037178"/>
    </source>
</evidence>
<dbReference type="Proteomes" id="UP000037178">
    <property type="component" value="Unassembled WGS sequence"/>
</dbReference>
<dbReference type="AlphaFoldDB" id="A0A0J9E7W9"/>
<dbReference type="SUPFAM" id="SSF50998">
    <property type="entry name" value="Quinoprotein alcohol dehydrogenase-like"/>
    <property type="match status" value="2"/>
</dbReference>
<feature type="domain" description="Pyrrolo-quinoline quinone repeat" evidence="2">
    <location>
        <begin position="123"/>
        <end position="358"/>
    </location>
</feature>
<dbReference type="STRING" id="1675527.AIOL_002827"/>
<evidence type="ECO:0000256" key="1">
    <source>
        <dbReference type="SAM" id="MobiDB-lite"/>
    </source>
</evidence>
<feature type="domain" description="Pyrrolo-quinoline quinone repeat" evidence="2">
    <location>
        <begin position="381"/>
        <end position="440"/>
    </location>
</feature>
<feature type="region of interest" description="Disordered" evidence="1">
    <location>
        <begin position="60"/>
        <end position="79"/>
    </location>
</feature>
<sequence length="441" mass="45287">MGLSLALASALLLAGCSDDVVILEGERLSVRAPNSAPSVQTLSSLDGALPEIDISFTPPATSSGDAWTHPGGSATHLSENPALSAAPSLIWTANIGQGNSRKHRITGDPVVADGRVFTLDSQSRLTAVSTAGAQLWSASLVPPEEREQDASGGGVATADGAVFATTGFGEVVALEAATGRELWRQNLDAPATAAPTVAGGLVYAVGRDNRAWAIDAETGRVKWQIPGTPDVSGIVGGAAPAVTERVAIFPFGSGELVAALRQGGVRLWGSAVSGRRKGRAYALITDIAADPVVSGDVIYTGNQSGRAVALSLHSGERIWTARDGALGSISVAGGSVFFISDQSELVRLSAETGEKIWGTELPFLKRERARRAKAIFAHYGPLLAGDRLWVASDNGNLTAYDPETGAELSTTAIPGGAASGMAVASGTLYVLSGRGQLHAFR</sequence>
<protein>
    <submittedName>
        <fullName evidence="3">Outer membrane protein YfgL</fullName>
    </submittedName>
</protein>
<gene>
    <name evidence="3" type="ORF">AIOL_002827</name>
</gene>
<accession>A0A0J9E7W9</accession>
<dbReference type="InterPro" id="IPR018391">
    <property type="entry name" value="PQQ_b-propeller_rpt"/>
</dbReference>
<dbReference type="PATRIC" id="fig|1675527.3.peg.2959"/>
<evidence type="ECO:0000259" key="2">
    <source>
        <dbReference type="Pfam" id="PF13360"/>
    </source>
</evidence>
<dbReference type="PANTHER" id="PTHR34512:SF30">
    <property type="entry name" value="OUTER MEMBRANE PROTEIN ASSEMBLY FACTOR BAMB"/>
    <property type="match status" value="1"/>
</dbReference>
<organism evidence="3 4">
    <name type="scientific">Candidatus Rhodobacter oscarellae</name>
    <dbReference type="NCBI Taxonomy" id="1675527"/>
    <lineage>
        <taxon>Bacteria</taxon>
        <taxon>Pseudomonadati</taxon>
        <taxon>Pseudomonadota</taxon>
        <taxon>Alphaproteobacteria</taxon>
        <taxon>Rhodobacterales</taxon>
        <taxon>Rhodobacter group</taxon>
        <taxon>Rhodobacter</taxon>
    </lineage>
</organism>
<name>A0A0J9E7W9_9RHOB</name>
<dbReference type="InterPro" id="IPR011047">
    <property type="entry name" value="Quinoprotein_ADH-like_sf"/>
</dbReference>
<dbReference type="InterPro" id="IPR015943">
    <property type="entry name" value="WD40/YVTN_repeat-like_dom_sf"/>
</dbReference>
<proteinExistence type="predicted"/>
<dbReference type="SMART" id="SM00564">
    <property type="entry name" value="PQQ"/>
    <property type="match status" value="6"/>
</dbReference>
<dbReference type="Pfam" id="PF13360">
    <property type="entry name" value="PQQ_2"/>
    <property type="match status" value="2"/>
</dbReference>
<keyword evidence="4" id="KW-1185">Reference proteome</keyword>
<comment type="caution">
    <text evidence="3">The sequence shown here is derived from an EMBL/GenBank/DDBJ whole genome shotgun (WGS) entry which is preliminary data.</text>
</comment>
<dbReference type="EMBL" id="LFTY01000002">
    <property type="protein sequence ID" value="KMW57859.1"/>
    <property type="molecule type" value="Genomic_DNA"/>
</dbReference>
<dbReference type="InterPro" id="IPR002372">
    <property type="entry name" value="PQQ_rpt_dom"/>
</dbReference>
<dbReference type="Gene3D" id="2.130.10.10">
    <property type="entry name" value="YVTN repeat-like/Quinoprotein amine dehydrogenase"/>
    <property type="match status" value="2"/>
</dbReference>
<reference evidence="3 4" key="1">
    <citation type="submission" date="2015-06" db="EMBL/GenBank/DDBJ databases">
        <title>Draft genome sequence of an Alphaproteobacteria species associated to the Mediterranean sponge Oscarella lobularis.</title>
        <authorList>
            <person name="Jourda C."/>
            <person name="Santini S."/>
            <person name="Claverie J.-M."/>
        </authorList>
    </citation>
    <scope>NUCLEOTIDE SEQUENCE [LARGE SCALE GENOMIC DNA]</scope>
    <source>
        <strain evidence="3">IGS</strain>
    </source>
</reference>